<feature type="signal peptide" evidence="1">
    <location>
        <begin position="1"/>
        <end position="24"/>
    </location>
</feature>
<keyword evidence="1" id="KW-0732">Signal</keyword>
<evidence type="ECO:0000313" key="2">
    <source>
        <dbReference type="EMBL" id="TXE18013.1"/>
    </source>
</evidence>
<dbReference type="OrthoDB" id="978006at2"/>
<dbReference type="STRING" id="1123037.GCA_000425305_01787"/>
<proteinExistence type="predicted"/>
<feature type="chain" id="PRO_5022998427" evidence="1">
    <location>
        <begin position="25"/>
        <end position="234"/>
    </location>
</feature>
<name>A0A5C7BAQ3_9FLAO</name>
<dbReference type="EMBL" id="VOSB01000009">
    <property type="protein sequence ID" value="TXE18013.1"/>
    <property type="molecule type" value="Genomic_DNA"/>
</dbReference>
<reference evidence="2 3" key="1">
    <citation type="submission" date="2019-08" db="EMBL/GenBank/DDBJ databases">
        <title>Genome of Psychroserpens burtonensis ACAM 167.</title>
        <authorList>
            <person name="Bowman J.P."/>
        </authorList>
    </citation>
    <scope>NUCLEOTIDE SEQUENCE [LARGE SCALE GENOMIC DNA]</scope>
    <source>
        <strain evidence="2 3">ACAM 167</strain>
    </source>
</reference>
<protein>
    <submittedName>
        <fullName evidence="2">Uncharacterized protein</fullName>
    </submittedName>
</protein>
<evidence type="ECO:0000256" key="1">
    <source>
        <dbReference type="SAM" id="SignalP"/>
    </source>
</evidence>
<dbReference type="AlphaFoldDB" id="A0A5C7BAQ3"/>
<keyword evidence="3" id="KW-1185">Reference proteome</keyword>
<dbReference type="RefSeq" id="WP_028871744.1">
    <property type="nucleotide sequence ID" value="NZ_VOSB01000009.1"/>
</dbReference>
<evidence type="ECO:0000313" key="3">
    <source>
        <dbReference type="Proteomes" id="UP000321938"/>
    </source>
</evidence>
<organism evidence="2 3">
    <name type="scientific">Psychroserpens burtonensis</name>
    <dbReference type="NCBI Taxonomy" id="49278"/>
    <lineage>
        <taxon>Bacteria</taxon>
        <taxon>Pseudomonadati</taxon>
        <taxon>Bacteroidota</taxon>
        <taxon>Flavobacteriia</taxon>
        <taxon>Flavobacteriales</taxon>
        <taxon>Flavobacteriaceae</taxon>
        <taxon>Psychroserpens</taxon>
    </lineage>
</organism>
<accession>A0A5C7BAQ3</accession>
<sequence>MKKPTLLFATLGLLITSSFNHAQAQDNGSNQALMEGGGAFIVTMDDKDKKAIGSPYLYENFTKGKISARPTEIYDIRYNVFTDEIEIKVSDGKIQNFNKSISNVIITFLIDDLNFTTLNYINSDDGLQRGYFVSFTETNQNVKLFSKKEVKYYEAKPAVSSYDKDKPAEFKNIDDTYYVSIGGAYARELPTKKKDLAKLFPESSDEILNFIKKNKIKTSREADLINLINYINSL</sequence>
<comment type="caution">
    <text evidence="2">The sequence shown here is derived from an EMBL/GenBank/DDBJ whole genome shotgun (WGS) entry which is preliminary data.</text>
</comment>
<dbReference type="Proteomes" id="UP000321938">
    <property type="component" value="Unassembled WGS sequence"/>
</dbReference>
<gene>
    <name evidence="2" type="ORF">ES692_07125</name>
</gene>